<comment type="caution">
    <text evidence="2">The sequence shown here is derived from an EMBL/GenBank/DDBJ whole genome shotgun (WGS) entry which is preliminary data.</text>
</comment>
<evidence type="ECO:0000313" key="2">
    <source>
        <dbReference type="EMBL" id="GJN33473.1"/>
    </source>
</evidence>
<reference evidence="2" key="1">
    <citation type="journal article" date="2018" name="DNA Res.">
        <title>Multiple hybrid de novo genome assembly of finger millet, an orphan allotetraploid crop.</title>
        <authorList>
            <person name="Hatakeyama M."/>
            <person name="Aluri S."/>
            <person name="Balachadran M.T."/>
            <person name="Sivarajan S.R."/>
            <person name="Patrignani A."/>
            <person name="Gruter S."/>
            <person name="Poveda L."/>
            <person name="Shimizu-Inatsugi R."/>
            <person name="Baeten J."/>
            <person name="Francoijs K.J."/>
            <person name="Nataraja K.N."/>
            <person name="Reddy Y.A.N."/>
            <person name="Phadnis S."/>
            <person name="Ravikumar R.L."/>
            <person name="Schlapbach R."/>
            <person name="Sreeman S.M."/>
            <person name="Shimizu K.K."/>
        </authorList>
    </citation>
    <scope>NUCLEOTIDE SEQUENCE</scope>
</reference>
<feature type="region of interest" description="Disordered" evidence="1">
    <location>
        <begin position="11"/>
        <end position="105"/>
    </location>
</feature>
<organism evidence="2 3">
    <name type="scientific">Eleusine coracana subsp. coracana</name>
    <dbReference type="NCBI Taxonomy" id="191504"/>
    <lineage>
        <taxon>Eukaryota</taxon>
        <taxon>Viridiplantae</taxon>
        <taxon>Streptophyta</taxon>
        <taxon>Embryophyta</taxon>
        <taxon>Tracheophyta</taxon>
        <taxon>Spermatophyta</taxon>
        <taxon>Magnoliopsida</taxon>
        <taxon>Liliopsida</taxon>
        <taxon>Poales</taxon>
        <taxon>Poaceae</taxon>
        <taxon>PACMAD clade</taxon>
        <taxon>Chloridoideae</taxon>
        <taxon>Cynodonteae</taxon>
        <taxon>Eleusininae</taxon>
        <taxon>Eleusine</taxon>
    </lineage>
</organism>
<accession>A0AAV5FFM8</accession>
<dbReference type="AlphaFoldDB" id="A0AAV5FFM8"/>
<feature type="compositionally biased region" description="Basic and acidic residues" evidence="1">
    <location>
        <begin position="19"/>
        <end position="88"/>
    </location>
</feature>
<evidence type="ECO:0000256" key="1">
    <source>
        <dbReference type="SAM" id="MobiDB-lite"/>
    </source>
</evidence>
<feature type="compositionally biased region" description="Polar residues" evidence="1">
    <location>
        <begin position="91"/>
        <end position="105"/>
    </location>
</feature>
<name>A0AAV5FFM8_ELECO</name>
<dbReference type="Proteomes" id="UP001054889">
    <property type="component" value="Unassembled WGS sequence"/>
</dbReference>
<keyword evidence="3" id="KW-1185">Reference proteome</keyword>
<sequence>MNCTLKMCVQPWSQAASGDSRDESSDCQKGEEEEKEPIKWNEAKEGERNDEWQEEQRVDANQRRSTTAEEGKKLADFQSDRGENREEGSMDLSSSLCNCSQDAVF</sequence>
<evidence type="ECO:0000313" key="3">
    <source>
        <dbReference type="Proteomes" id="UP001054889"/>
    </source>
</evidence>
<protein>
    <submittedName>
        <fullName evidence="2">Uncharacterized protein</fullName>
    </submittedName>
</protein>
<proteinExistence type="predicted"/>
<gene>
    <name evidence="2" type="primary">gb22078</name>
    <name evidence="2" type="ORF">PR202_gb22078</name>
</gene>
<dbReference type="EMBL" id="BQKI01000084">
    <property type="protein sequence ID" value="GJN33473.1"/>
    <property type="molecule type" value="Genomic_DNA"/>
</dbReference>
<reference evidence="2" key="2">
    <citation type="submission" date="2021-12" db="EMBL/GenBank/DDBJ databases">
        <title>Resequencing data analysis of finger millet.</title>
        <authorList>
            <person name="Hatakeyama M."/>
            <person name="Aluri S."/>
            <person name="Balachadran M.T."/>
            <person name="Sivarajan S.R."/>
            <person name="Poveda L."/>
            <person name="Shimizu-Inatsugi R."/>
            <person name="Schlapbach R."/>
            <person name="Sreeman S.M."/>
            <person name="Shimizu K.K."/>
        </authorList>
    </citation>
    <scope>NUCLEOTIDE SEQUENCE</scope>
</reference>